<dbReference type="Pfam" id="PF00076">
    <property type="entry name" value="RRM_1"/>
    <property type="match status" value="1"/>
</dbReference>
<evidence type="ECO:0000313" key="6">
    <source>
        <dbReference type="Ensembl" id="ENSSPUP00000022097.1"/>
    </source>
</evidence>
<feature type="region of interest" description="Disordered" evidence="4">
    <location>
        <begin position="136"/>
        <end position="165"/>
    </location>
</feature>
<evidence type="ECO:0000256" key="2">
    <source>
        <dbReference type="ARBA" id="ARBA00022884"/>
    </source>
</evidence>
<name>A0A8D0HL75_SPHPU</name>
<feature type="compositionally biased region" description="Polar residues" evidence="4">
    <location>
        <begin position="154"/>
        <end position="165"/>
    </location>
</feature>
<dbReference type="Ensembl" id="ENSSPUT00000023541.1">
    <property type="protein sequence ID" value="ENSSPUP00000022094.1"/>
    <property type="gene ID" value="ENSSPUG00000016954.1"/>
</dbReference>
<evidence type="ECO:0000259" key="5">
    <source>
        <dbReference type="PROSITE" id="PS50102"/>
    </source>
</evidence>
<keyword evidence="2 3" id="KW-0694">RNA-binding</keyword>
<sequence length="559" mass="63100">MAVVIRLHGLPVIAGTADIRRLFSGLNVPDGGVHILGREIGEAFIIFATDEDARRAMRRSGGFIKDSPVELFLSSKTEMQNRVEMSRKKFDHGERELISGSRQIGSGNSGTSAVGNISDLVATKKGMHQFSYGPPNHLEAGYHTNGTRHGDSSIPKSNYNQSRRESTSLNHDNLYVFLHGMPYSATEDEVLVFFAGLQVDGVIVLEHFNGRSKGDALVKFATSGDALKGLQRHKCYMGSRFIEVCLSTEEEWLENGGRVDMKNETSYLKSKEHSSINYVSSRKHSHSRSPRRLRTRSRSPRSHSPGKKEFFIYLKNLSVVVEKRDLIGFFENLDITKNQIKILMDNHERTKYAFVMLKSVRDYNGALGFHKNVLLGRQVHIFPISKKSMLKLIDSCEKKGSSEREHPLPKKSSCESHSGPKMCIYVRNFPFDVTKVEVQKFFSGFSIDEDNVCLLYDDKGVGLGEALVKFKSEEQAMKAESLNRRKLFGTEVLLRLISEEQMQEFGINFPPSMSKMLGITLCSTTCAVVAISPVCFPSHRFLFNKKKESLNILFLFEWR</sequence>
<evidence type="ECO:0000256" key="1">
    <source>
        <dbReference type="ARBA" id="ARBA00022737"/>
    </source>
</evidence>
<dbReference type="GeneTree" id="ENSGT00940000158322"/>
<accession>A0A8D0HL75</accession>
<dbReference type="PROSITE" id="PS50102">
    <property type="entry name" value="RRM"/>
    <property type="match status" value="2"/>
</dbReference>
<organism evidence="6 7">
    <name type="scientific">Sphenodon punctatus</name>
    <name type="common">Tuatara</name>
    <name type="synonym">Hatteria punctata</name>
    <dbReference type="NCBI Taxonomy" id="8508"/>
    <lineage>
        <taxon>Eukaryota</taxon>
        <taxon>Metazoa</taxon>
        <taxon>Chordata</taxon>
        <taxon>Craniata</taxon>
        <taxon>Vertebrata</taxon>
        <taxon>Euteleostomi</taxon>
        <taxon>Lepidosauria</taxon>
        <taxon>Sphenodontia</taxon>
        <taxon>Sphenodontidae</taxon>
        <taxon>Sphenodon</taxon>
    </lineage>
</organism>
<dbReference type="Ensembl" id="ENSSPUT00000023544.1">
    <property type="protein sequence ID" value="ENSSPUP00000022097.1"/>
    <property type="gene ID" value="ENSSPUG00000016954.1"/>
</dbReference>
<evidence type="ECO:0000313" key="7">
    <source>
        <dbReference type="Proteomes" id="UP000694392"/>
    </source>
</evidence>
<dbReference type="InterPro" id="IPR012677">
    <property type="entry name" value="Nucleotide-bd_a/b_plait_sf"/>
</dbReference>
<feature type="compositionally biased region" description="Basic residues" evidence="4">
    <location>
        <begin position="281"/>
        <end position="304"/>
    </location>
</feature>
<dbReference type="SUPFAM" id="SSF54928">
    <property type="entry name" value="RNA-binding domain, RBD"/>
    <property type="match status" value="4"/>
</dbReference>
<feature type="domain" description="RRM" evidence="5">
    <location>
        <begin position="174"/>
        <end position="249"/>
    </location>
</feature>
<dbReference type="OMA" id="DHIEREP"/>
<evidence type="ECO:0000256" key="4">
    <source>
        <dbReference type="SAM" id="MobiDB-lite"/>
    </source>
</evidence>
<proteinExistence type="predicted"/>
<dbReference type="InterPro" id="IPR047188">
    <property type="entry name" value="RRM4_RBM12B"/>
</dbReference>
<keyword evidence="7" id="KW-1185">Reference proteome</keyword>
<dbReference type="AlphaFoldDB" id="A0A8D0HL75"/>
<dbReference type="InterPro" id="IPR000504">
    <property type="entry name" value="RRM_dom"/>
</dbReference>
<dbReference type="SMART" id="SM00360">
    <property type="entry name" value="RRM"/>
    <property type="match status" value="4"/>
</dbReference>
<feature type="domain" description="RRM" evidence="5">
    <location>
        <begin position="422"/>
        <end position="499"/>
    </location>
</feature>
<feature type="region of interest" description="Disordered" evidence="4">
    <location>
        <begin position="273"/>
        <end position="304"/>
    </location>
</feature>
<dbReference type="InterPro" id="IPR050666">
    <property type="entry name" value="ESRP"/>
</dbReference>
<reference evidence="6" key="1">
    <citation type="submission" date="2025-05" db="UniProtKB">
        <authorList>
            <consortium name="Ensembl"/>
        </authorList>
    </citation>
    <scope>IDENTIFICATION</scope>
</reference>
<evidence type="ECO:0000256" key="3">
    <source>
        <dbReference type="PROSITE-ProRule" id="PRU00176"/>
    </source>
</evidence>
<dbReference type="InterPro" id="IPR035979">
    <property type="entry name" value="RBD_domain_sf"/>
</dbReference>
<dbReference type="Gene3D" id="3.30.70.330">
    <property type="match status" value="4"/>
</dbReference>
<gene>
    <name evidence="6" type="primary">RBM12B</name>
</gene>
<dbReference type="Proteomes" id="UP000694392">
    <property type="component" value="Unplaced"/>
</dbReference>
<protein>
    <submittedName>
        <fullName evidence="6">RNA binding motif protein 12B</fullName>
    </submittedName>
</protein>
<dbReference type="GO" id="GO:0003723">
    <property type="term" value="F:RNA binding"/>
    <property type="evidence" value="ECO:0007669"/>
    <property type="project" value="UniProtKB-UniRule"/>
</dbReference>
<dbReference type="PANTHER" id="PTHR13976">
    <property type="entry name" value="HETEROGENEOUS NUCLEAR RIBONUCLEOPROTEIN-RELATED"/>
    <property type="match status" value="1"/>
</dbReference>
<dbReference type="CDD" id="cd12748">
    <property type="entry name" value="RRM4_RBM12B"/>
    <property type="match status" value="1"/>
</dbReference>
<keyword evidence="1" id="KW-0677">Repeat</keyword>